<reference evidence="1" key="1">
    <citation type="journal article" date="2021" name="PeerJ">
        <title>Extensive microbial diversity within the chicken gut microbiome revealed by metagenomics and culture.</title>
        <authorList>
            <person name="Gilroy R."/>
            <person name="Ravi A."/>
            <person name="Getino M."/>
            <person name="Pursley I."/>
            <person name="Horton D.L."/>
            <person name="Alikhan N.F."/>
            <person name="Baker D."/>
            <person name="Gharbi K."/>
            <person name="Hall N."/>
            <person name="Watson M."/>
            <person name="Adriaenssens E.M."/>
            <person name="Foster-Nyarko E."/>
            <person name="Jarju S."/>
            <person name="Secka A."/>
            <person name="Antonio M."/>
            <person name="Oren A."/>
            <person name="Chaudhuri R.R."/>
            <person name="La Ragione R."/>
            <person name="Hildebrand F."/>
            <person name="Pallen M.J."/>
        </authorList>
    </citation>
    <scope>NUCLEOTIDE SEQUENCE</scope>
    <source>
        <strain evidence="1">4100</strain>
    </source>
</reference>
<organism evidence="1 2">
    <name type="scientific">Candidatus Amulumruptor caecigallinarius</name>
    <dbReference type="NCBI Taxonomy" id="2109911"/>
    <lineage>
        <taxon>Bacteria</taxon>
        <taxon>Pseudomonadati</taxon>
        <taxon>Bacteroidota</taxon>
        <taxon>Bacteroidia</taxon>
        <taxon>Bacteroidales</taxon>
        <taxon>Muribaculaceae</taxon>
        <taxon>Candidatus Amulumruptor</taxon>
    </lineage>
</organism>
<name>A0A4Q0U6U9_9BACT</name>
<proteinExistence type="predicted"/>
<accession>A0A4Q0U6U9</accession>
<protein>
    <submittedName>
        <fullName evidence="1">Uncharacterized protein</fullName>
    </submittedName>
</protein>
<gene>
    <name evidence="1" type="ORF">K8V47_01160</name>
</gene>
<evidence type="ECO:0000313" key="1">
    <source>
        <dbReference type="EMBL" id="HJE38361.1"/>
    </source>
</evidence>
<dbReference type="EMBL" id="DYXT01000009">
    <property type="protein sequence ID" value="HJE38361.1"/>
    <property type="molecule type" value="Genomic_DNA"/>
</dbReference>
<reference evidence="1" key="2">
    <citation type="submission" date="2021-09" db="EMBL/GenBank/DDBJ databases">
        <authorList>
            <person name="Gilroy R."/>
        </authorList>
    </citation>
    <scope>NUCLEOTIDE SEQUENCE</scope>
    <source>
        <strain evidence="1">4100</strain>
    </source>
</reference>
<comment type="caution">
    <text evidence="1">The sequence shown here is derived from an EMBL/GenBank/DDBJ whole genome shotgun (WGS) entry which is preliminary data.</text>
</comment>
<sequence length="63" mass="7177">MRHWILAAAFVAGTIMCIRDLMKKNTADMSDEHKQLYKEHNTMILILFAALAYEHIADIISAS</sequence>
<dbReference type="AlphaFoldDB" id="A0A4Q0U6U9"/>
<evidence type="ECO:0000313" key="2">
    <source>
        <dbReference type="Proteomes" id="UP000711407"/>
    </source>
</evidence>
<dbReference type="Proteomes" id="UP000711407">
    <property type="component" value="Unassembled WGS sequence"/>
</dbReference>